<dbReference type="GO" id="GO:0009055">
    <property type="term" value="F:electron transfer activity"/>
    <property type="evidence" value="ECO:0007669"/>
    <property type="project" value="InterPro"/>
</dbReference>
<keyword evidence="3" id="KW-0479">Metal-binding</keyword>
<dbReference type="InterPro" id="IPR036909">
    <property type="entry name" value="Cyt_c-like_dom_sf"/>
</dbReference>
<dbReference type="InterPro" id="IPR009056">
    <property type="entry name" value="Cyt_c-like_dom"/>
</dbReference>
<evidence type="ECO:0000256" key="5">
    <source>
        <dbReference type="ARBA" id="ARBA00023004"/>
    </source>
</evidence>
<organism evidence="7">
    <name type="scientific">hydrothermal vent metagenome</name>
    <dbReference type="NCBI Taxonomy" id="652676"/>
    <lineage>
        <taxon>unclassified sequences</taxon>
        <taxon>metagenomes</taxon>
        <taxon>ecological metagenomes</taxon>
    </lineage>
</organism>
<dbReference type="AlphaFoldDB" id="A0A1W1DCD6"/>
<dbReference type="EMBL" id="FPHV01000147">
    <property type="protein sequence ID" value="SFV82155.1"/>
    <property type="molecule type" value="Genomic_DNA"/>
</dbReference>
<evidence type="ECO:0000256" key="4">
    <source>
        <dbReference type="ARBA" id="ARBA00022982"/>
    </source>
</evidence>
<proteinExistence type="predicted"/>
<keyword evidence="4" id="KW-0249">Electron transport</keyword>
<dbReference type="PANTHER" id="PTHR33751">
    <property type="entry name" value="CBB3-TYPE CYTOCHROME C OXIDASE SUBUNIT FIXP"/>
    <property type="match status" value="1"/>
</dbReference>
<dbReference type="PANTHER" id="PTHR33751:SF9">
    <property type="entry name" value="CYTOCHROME C4"/>
    <property type="match status" value="1"/>
</dbReference>
<name>A0A1W1DCD6_9ZZZZ</name>
<dbReference type="PROSITE" id="PS51007">
    <property type="entry name" value="CYTC"/>
    <property type="match status" value="1"/>
</dbReference>
<sequence>MKKVLLVAAAAALSVGSFSVQASGEAMYNNLGCSGCHGAGGNSMVPSYPSLAGKDAGWIFDQLKDFQSGKRVDPTMNAMAPMAAGHEQAIADFLSGK</sequence>
<evidence type="ECO:0000256" key="1">
    <source>
        <dbReference type="ARBA" id="ARBA00022448"/>
    </source>
</evidence>
<dbReference type="InterPro" id="IPR050597">
    <property type="entry name" value="Cytochrome_c_Oxidase_Subunit"/>
</dbReference>
<dbReference type="SUPFAM" id="SSF46626">
    <property type="entry name" value="Cytochrome c"/>
    <property type="match status" value="1"/>
</dbReference>
<protein>
    <submittedName>
        <fullName evidence="7">Cytochrome c4</fullName>
    </submittedName>
</protein>
<evidence type="ECO:0000256" key="2">
    <source>
        <dbReference type="ARBA" id="ARBA00022617"/>
    </source>
</evidence>
<keyword evidence="2" id="KW-0349">Heme</keyword>
<evidence type="ECO:0000313" key="7">
    <source>
        <dbReference type="EMBL" id="SFV78704.1"/>
    </source>
</evidence>
<feature type="domain" description="Cytochrome c" evidence="6">
    <location>
        <begin position="19"/>
        <end position="97"/>
    </location>
</feature>
<dbReference type="GO" id="GO:0020037">
    <property type="term" value="F:heme binding"/>
    <property type="evidence" value="ECO:0007669"/>
    <property type="project" value="InterPro"/>
</dbReference>
<accession>A0A1W1DCD6</accession>
<keyword evidence="1" id="KW-0813">Transport</keyword>
<dbReference type="EMBL" id="FPHS01000011">
    <property type="protein sequence ID" value="SFV78704.1"/>
    <property type="molecule type" value="Genomic_DNA"/>
</dbReference>
<dbReference type="GO" id="GO:0046872">
    <property type="term" value="F:metal ion binding"/>
    <property type="evidence" value="ECO:0007669"/>
    <property type="project" value="UniProtKB-KW"/>
</dbReference>
<keyword evidence="5" id="KW-0408">Iron</keyword>
<gene>
    <name evidence="7" type="ORF">MNB_SUP05-11-136</name>
    <name evidence="8" type="ORF">MNB_SUP05-6-899</name>
</gene>
<evidence type="ECO:0000259" key="6">
    <source>
        <dbReference type="PROSITE" id="PS51007"/>
    </source>
</evidence>
<dbReference type="Gene3D" id="1.10.760.10">
    <property type="entry name" value="Cytochrome c-like domain"/>
    <property type="match status" value="1"/>
</dbReference>
<dbReference type="Pfam" id="PF00034">
    <property type="entry name" value="Cytochrom_C"/>
    <property type="match status" value="1"/>
</dbReference>
<evidence type="ECO:0000256" key="3">
    <source>
        <dbReference type="ARBA" id="ARBA00022723"/>
    </source>
</evidence>
<reference evidence="7" key="1">
    <citation type="submission" date="2016-10" db="EMBL/GenBank/DDBJ databases">
        <authorList>
            <person name="de Groot N.N."/>
        </authorList>
    </citation>
    <scope>NUCLEOTIDE SEQUENCE</scope>
</reference>
<evidence type="ECO:0000313" key="8">
    <source>
        <dbReference type="EMBL" id="SFV82155.1"/>
    </source>
</evidence>